<dbReference type="AlphaFoldDB" id="A0A8H5SGD1"/>
<organism evidence="1 2">
    <name type="scientific">Fusarium tjaetaba</name>
    <dbReference type="NCBI Taxonomy" id="1567544"/>
    <lineage>
        <taxon>Eukaryota</taxon>
        <taxon>Fungi</taxon>
        <taxon>Dikarya</taxon>
        <taxon>Ascomycota</taxon>
        <taxon>Pezizomycotina</taxon>
        <taxon>Sordariomycetes</taxon>
        <taxon>Hypocreomycetidae</taxon>
        <taxon>Hypocreales</taxon>
        <taxon>Nectriaceae</taxon>
        <taxon>Fusarium</taxon>
        <taxon>Fusarium fujikuroi species complex</taxon>
    </lineage>
</organism>
<comment type="caution">
    <text evidence="1">The sequence shown here is derived from an EMBL/GenBank/DDBJ whole genome shotgun (WGS) entry which is preliminary data.</text>
</comment>
<evidence type="ECO:0000313" key="2">
    <source>
        <dbReference type="Proteomes" id="UP000530670"/>
    </source>
</evidence>
<protein>
    <submittedName>
        <fullName evidence="1">Uncharacterized protein</fullName>
    </submittedName>
</protein>
<keyword evidence="2" id="KW-1185">Reference proteome</keyword>
<gene>
    <name evidence="1" type="ORF">FTJAE_686</name>
</gene>
<proteinExistence type="predicted"/>
<accession>A0A8H5SGD1</accession>
<dbReference type="GeneID" id="59305786"/>
<sequence>MAKFLEENTPASYGYSATSDQEPNVCEACRNISSSSLREKLSAPPYCWSSYSLVNRDISDDRGMVHLRNARSLKSSAEACTLCSLMAREFCEHFRLVHATKDPWGCVKETPIFLGPRLDRGRRHNFPYSDEWCAKLDGMQVWIPVDDKKVDPLRDGYMSFCIRFYTDDEKDSPHTFRDITTRLPIEYTGSSLAFSRLNTFITACQDDHAKCMKTIAGATLNPNEKPTMPTRVIDIGPKGSS</sequence>
<dbReference type="EMBL" id="JAAQRI010000017">
    <property type="protein sequence ID" value="KAF5650121.1"/>
    <property type="molecule type" value="Genomic_DNA"/>
</dbReference>
<dbReference type="RefSeq" id="XP_037212211.1">
    <property type="nucleotide sequence ID" value="XM_037353516.1"/>
</dbReference>
<reference evidence="1 2" key="1">
    <citation type="submission" date="2020-05" db="EMBL/GenBank/DDBJ databases">
        <title>Identification and distribution of gene clusters putatively required for synthesis of sphingolipid metabolism inhibitors in phylogenetically diverse species of the filamentous fungus Fusarium.</title>
        <authorList>
            <person name="Kim H.-S."/>
            <person name="Busman M."/>
            <person name="Brown D.W."/>
            <person name="Divon H."/>
            <person name="Uhlig S."/>
            <person name="Proctor R.H."/>
        </authorList>
    </citation>
    <scope>NUCLEOTIDE SEQUENCE [LARGE SCALE GENOMIC DNA]</scope>
    <source>
        <strain evidence="1 2">NRRL 66243</strain>
    </source>
</reference>
<dbReference type="Proteomes" id="UP000530670">
    <property type="component" value="Unassembled WGS sequence"/>
</dbReference>
<name>A0A8H5SGD1_9HYPO</name>
<evidence type="ECO:0000313" key="1">
    <source>
        <dbReference type="EMBL" id="KAF5650121.1"/>
    </source>
</evidence>